<evidence type="ECO:0000256" key="1">
    <source>
        <dbReference type="SAM" id="MobiDB-lite"/>
    </source>
</evidence>
<protein>
    <submittedName>
        <fullName evidence="2">Uncharacterized protein</fullName>
    </submittedName>
</protein>
<evidence type="ECO:0000313" key="3">
    <source>
        <dbReference type="Proteomes" id="UP001211907"/>
    </source>
</evidence>
<dbReference type="AlphaFoldDB" id="A0AAD5X989"/>
<gene>
    <name evidence="2" type="ORF">HK100_010666</name>
</gene>
<evidence type="ECO:0000313" key="2">
    <source>
        <dbReference type="EMBL" id="KAJ3078591.1"/>
    </source>
</evidence>
<organism evidence="2 3">
    <name type="scientific">Physocladia obscura</name>
    <dbReference type="NCBI Taxonomy" id="109957"/>
    <lineage>
        <taxon>Eukaryota</taxon>
        <taxon>Fungi</taxon>
        <taxon>Fungi incertae sedis</taxon>
        <taxon>Chytridiomycota</taxon>
        <taxon>Chytridiomycota incertae sedis</taxon>
        <taxon>Chytridiomycetes</taxon>
        <taxon>Chytridiales</taxon>
        <taxon>Chytriomycetaceae</taxon>
        <taxon>Physocladia</taxon>
    </lineage>
</organism>
<name>A0AAD5X989_9FUNG</name>
<dbReference type="EMBL" id="JADGJH010005976">
    <property type="protein sequence ID" value="KAJ3078591.1"/>
    <property type="molecule type" value="Genomic_DNA"/>
</dbReference>
<sequence>MLAKRQLSQDAQRTNGGGSRQRGNSSISLRQTAMMLGTNHSRSGSVTSVKSNYSSNSKAATMLPHVQRYSGTAADRAGGLKKQSASAKTATTAPAGNHSSKVGQLDWQKMKESEDDVDKRLEFLQ</sequence>
<proteinExistence type="predicted"/>
<feature type="non-terminal residue" evidence="2">
    <location>
        <position position="125"/>
    </location>
</feature>
<reference evidence="2" key="1">
    <citation type="submission" date="2020-05" db="EMBL/GenBank/DDBJ databases">
        <title>Phylogenomic resolution of chytrid fungi.</title>
        <authorList>
            <person name="Stajich J.E."/>
            <person name="Amses K."/>
            <person name="Simmons R."/>
            <person name="Seto K."/>
            <person name="Myers J."/>
            <person name="Bonds A."/>
            <person name="Quandt C.A."/>
            <person name="Barry K."/>
            <person name="Liu P."/>
            <person name="Grigoriev I."/>
            <person name="Longcore J.E."/>
            <person name="James T.Y."/>
        </authorList>
    </citation>
    <scope>NUCLEOTIDE SEQUENCE</scope>
    <source>
        <strain evidence="2">JEL0513</strain>
    </source>
</reference>
<comment type="caution">
    <text evidence="2">The sequence shown here is derived from an EMBL/GenBank/DDBJ whole genome shotgun (WGS) entry which is preliminary data.</text>
</comment>
<dbReference type="Proteomes" id="UP001211907">
    <property type="component" value="Unassembled WGS sequence"/>
</dbReference>
<feature type="compositionally biased region" description="Polar residues" evidence="1">
    <location>
        <begin position="1"/>
        <end position="14"/>
    </location>
</feature>
<feature type="compositionally biased region" description="Basic and acidic residues" evidence="1">
    <location>
        <begin position="108"/>
        <end position="125"/>
    </location>
</feature>
<feature type="region of interest" description="Disordered" evidence="1">
    <location>
        <begin position="1"/>
        <end position="125"/>
    </location>
</feature>
<feature type="compositionally biased region" description="Polar residues" evidence="1">
    <location>
        <begin position="38"/>
        <end position="59"/>
    </location>
</feature>
<accession>A0AAD5X989</accession>
<feature type="compositionally biased region" description="Low complexity" evidence="1">
    <location>
        <begin position="81"/>
        <end position="95"/>
    </location>
</feature>
<keyword evidence="3" id="KW-1185">Reference proteome</keyword>